<protein>
    <submittedName>
        <fullName evidence="1">Uncharacterized protein</fullName>
    </submittedName>
</protein>
<organism evidence="1 2">
    <name type="scientific">Aromia moschata</name>
    <dbReference type="NCBI Taxonomy" id="1265417"/>
    <lineage>
        <taxon>Eukaryota</taxon>
        <taxon>Metazoa</taxon>
        <taxon>Ecdysozoa</taxon>
        <taxon>Arthropoda</taxon>
        <taxon>Hexapoda</taxon>
        <taxon>Insecta</taxon>
        <taxon>Pterygota</taxon>
        <taxon>Neoptera</taxon>
        <taxon>Endopterygota</taxon>
        <taxon>Coleoptera</taxon>
        <taxon>Polyphaga</taxon>
        <taxon>Cucujiformia</taxon>
        <taxon>Chrysomeloidea</taxon>
        <taxon>Cerambycidae</taxon>
        <taxon>Cerambycinae</taxon>
        <taxon>Callichromatini</taxon>
        <taxon>Aromia</taxon>
    </lineage>
</organism>
<reference evidence="1" key="1">
    <citation type="journal article" date="2023" name="Insect Mol. Biol.">
        <title>Genome sequencing provides insights into the evolution of gene families encoding plant cell wall-degrading enzymes in longhorned beetles.</title>
        <authorList>
            <person name="Shin N.R."/>
            <person name="Okamura Y."/>
            <person name="Kirsch R."/>
            <person name="Pauchet Y."/>
        </authorList>
    </citation>
    <scope>NUCLEOTIDE SEQUENCE</scope>
    <source>
        <strain evidence="1">AMC_N1</strain>
    </source>
</reference>
<dbReference type="PANTHER" id="PTHR47326">
    <property type="entry name" value="TRANSPOSABLE ELEMENT TC3 TRANSPOSASE-LIKE PROTEIN"/>
    <property type="match status" value="1"/>
</dbReference>
<comment type="caution">
    <text evidence="1">The sequence shown here is derived from an EMBL/GenBank/DDBJ whole genome shotgun (WGS) entry which is preliminary data.</text>
</comment>
<gene>
    <name evidence="1" type="ORF">NQ318_009745</name>
</gene>
<evidence type="ECO:0000313" key="1">
    <source>
        <dbReference type="EMBL" id="KAJ8945349.1"/>
    </source>
</evidence>
<proteinExistence type="predicted"/>
<dbReference type="PANTHER" id="PTHR47326:SF1">
    <property type="entry name" value="HTH PSQ-TYPE DOMAIN-CONTAINING PROTEIN"/>
    <property type="match status" value="1"/>
</dbReference>
<sequence>MLHLNHYTPVQQLLPQNLLAHLQSTQFLQNNQTKNPDFRNKIFNWRNNHWWDFENPHAVNIWCGAISNFAIGPFDLRPNLTGPQYLNCLQYHLNELLEDVPLH</sequence>
<keyword evidence="2" id="KW-1185">Reference proteome</keyword>
<dbReference type="EMBL" id="JAPWTK010000219">
    <property type="protein sequence ID" value="KAJ8945349.1"/>
    <property type="molecule type" value="Genomic_DNA"/>
</dbReference>
<evidence type="ECO:0000313" key="2">
    <source>
        <dbReference type="Proteomes" id="UP001162162"/>
    </source>
</evidence>
<dbReference type="Proteomes" id="UP001162162">
    <property type="component" value="Unassembled WGS sequence"/>
</dbReference>
<dbReference type="AlphaFoldDB" id="A0AAV8Y3L1"/>
<accession>A0AAV8Y3L1</accession>
<name>A0AAV8Y3L1_9CUCU</name>